<dbReference type="Gene3D" id="3.90.25.10">
    <property type="entry name" value="UDP-galactose 4-epimerase, domain 1"/>
    <property type="match status" value="1"/>
</dbReference>
<protein>
    <submittedName>
        <fullName evidence="4">NmrA family protein</fullName>
    </submittedName>
</protein>
<dbReference type="PANTHER" id="PTHR47706">
    <property type="entry name" value="NMRA-LIKE FAMILY PROTEIN"/>
    <property type="match status" value="1"/>
</dbReference>
<organism evidence="4 5">
    <name type="scientific">Sphingomonas aracearum</name>
    <dbReference type="NCBI Taxonomy" id="2283317"/>
    <lineage>
        <taxon>Bacteria</taxon>
        <taxon>Pseudomonadati</taxon>
        <taxon>Pseudomonadota</taxon>
        <taxon>Alphaproteobacteria</taxon>
        <taxon>Sphingomonadales</taxon>
        <taxon>Sphingomonadaceae</taxon>
        <taxon>Sphingomonas</taxon>
    </lineage>
</organism>
<comment type="caution">
    <text evidence="4">The sequence shown here is derived from an EMBL/GenBank/DDBJ whole genome shotgun (WGS) entry which is preliminary data.</text>
</comment>
<dbReference type="Proteomes" id="UP000253918">
    <property type="component" value="Unassembled WGS sequence"/>
</dbReference>
<dbReference type="InterPro" id="IPR008030">
    <property type="entry name" value="NmrA-like"/>
</dbReference>
<reference evidence="4 5" key="1">
    <citation type="submission" date="2018-07" db="EMBL/GenBank/DDBJ databases">
        <title>a novel species of Sphingomonas isolated from the rhizosphere soil of Araceae plant.</title>
        <authorList>
            <person name="Zhiyong W."/>
            <person name="Qinglan Z."/>
            <person name="Zhiwei F."/>
            <person name="Ding X."/>
            <person name="Gejiao W."/>
            <person name="Shixue Z."/>
        </authorList>
    </citation>
    <scope>NUCLEOTIDE SEQUENCE [LARGE SCALE GENOMIC DNA]</scope>
    <source>
        <strain evidence="4 5">WZY 27</strain>
    </source>
</reference>
<keyword evidence="5" id="KW-1185">Reference proteome</keyword>
<dbReference type="InterPro" id="IPR036291">
    <property type="entry name" value="NAD(P)-bd_dom_sf"/>
</dbReference>
<dbReference type="AlphaFoldDB" id="A0A369VTW3"/>
<evidence type="ECO:0000313" key="5">
    <source>
        <dbReference type="Proteomes" id="UP000253918"/>
    </source>
</evidence>
<sequence length="296" mass="31842">MVQVLLAGATGNQGVRTARALVARGAAVRALVRPGTPAAAIEHLRAIGAAPVIAAYDDAPALRRSMEGAAVVVSAVSGLAPVIVDAQTRLLEAAVAAGVPRFIPSDYSIDYTALPAGRNRNFDLRRTFRARLNAAPIRATSIFNGAFADMLAGEMPLIVRPLRRVLYWGSADQPFALTTRDDTAAFTAAAALDEQAPRDLHIAGTEATARSIAALMRELSGRRYRPLRAGSVNGLERLSRLVRRVAPQKQAVFPAWQGMQYMRDMFDGRAPSAPIDNDRYPDMSWTDLREVLRAGA</sequence>
<feature type="domain" description="NmrA-like" evidence="3">
    <location>
        <begin position="4"/>
        <end position="223"/>
    </location>
</feature>
<dbReference type="Pfam" id="PF05368">
    <property type="entry name" value="NmrA"/>
    <property type="match status" value="1"/>
</dbReference>
<evidence type="ECO:0000256" key="1">
    <source>
        <dbReference type="ARBA" id="ARBA00022857"/>
    </source>
</evidence>
<proteinExistence type="predicted"/>
<dbReference type="RefSeq" id="WP_114687895.1">
    <property type="nucleotide sequence ID" value="NZ_QQNB01000002.1"/>
</dbReference>
<gene>
    <name evidence="4" type="ORF">DVW87_11580</name>
</gene>
<dbReference type="InterPro" id="IPR051609">
    <property type="entry name" value="NmrA/Isoflavone_reductase-like"/>
</dbReference>
<evidence type="ECO:0000256" key="2">
    <source>
        <dbReference type="ARBA" id="ARBA00023002"/>
    </source>
</evidence>
<dbReference type="GO" id="GO:0016491">
    <property type="term" value="F:oxidoreductase activity"/>
    <property type="evidence" value="ECO:0007669"/>
    <property type="project" value="UniProtKB-KW"/>
</dbReference>
<keyword evidence="2" id="KW-0560">Oxidoreductase</keyword>
<name>A0A369VTW3_9SPHN</name>
<dbReference type="OrthoDB" id="319724at2"/>
<accession>A0A369VTW3</accession>
<evidence type="ECO:0000259" key="3">
    <source>
        <dbReference type="Pfam" id="PF05368"/>
    </source>
</evidence>
<dbReference type="Gene3D" id="3.40.50.720">
    <property type="entry name" value="NAD(P)-binding Rossmann-like Domain"/>
    <property type="match status" value="1"/>
</dbReference>
<dbReference type="PANTHER" id="PTHR47706:SF1">
    <property type="entry name" value="CIPA-LIKE, PUTATIVE (AFU_ORTHOLOGUE AFUA_1G12460)-RELATED"/>
    <property type="match status" value="1"/>
</dbReference>
<dbReference type="EMBL" id="QQNB01000002">
    <property type="protein sequence ID" value="RDE05826.1"/>
    <property type="molecule type" value="Genomic_DNA"/>
</dbReference>
<dbReference type="SUPFAM" id="SSF51735">
    <property type="entry name" value="NAD(P)-binding Rossmann-fold domains"/>
    <property type="match status" value="1"/>
</dbReference>
<keyword evidence="1" id="KW-0521">NADP</keyword>
<evidence type="ECO:0000313" key="4">
    <source>
        <dbReference type="EMBL" id="RDE05826.1"/>
    </source>
</evidence>